<evidence type="ECO:0000313" key="3">
    <source>
        <dbReference type="Proteomes" id="UP000464674"/>
    </source>
</evidence>
<dbReference type="Proteomes" id="UP000464674">
    <property type="component" value="Plasmid pA"/>
</dbReference>
<dbReference type="EMBL" id="CP041349">
    <property type="protein sequence ID" value="QHC37431.1"/>
    <property type="molecule type" value="Genomic_DNA"/>
</dbReference>
<dbReference type="PANTHER" id="PTHR43784">
    <property type="entry name" value="GDSL-LIKE LIPASE/ACYLHYDROLASE, PUTATIVE (AFU_ORTHOLOGUE AFUA_2G00820)-RELATED"/>
    <property type="match status" value="1"/>
</dbReference>
<dbReference type="SUPFAM" id="SSF52266">
    <property type="entry name" value="SGNH hydrolase"/>
    <property type="match status" value="1"/>
</dbReference>
<protein>
    <recommendedName>
        <fullName evidence="1">SGNH hydrolase-type esterase domain-containing protein</fullName>
    </recommendedName>
</protein>
<evidence type="ECO:0000259" key="1">
    <source>
        <dbReference type="Pfam" id="PF13472"/>
    </source>
</evidence>
<dbReference type="Gene3D" id="3.40.50.1110">
    <property type="entry name" value="SGNH hydrolase"/>
    <property type="match status" value="1"/>
</dbReference>
<reference evidence="2 3" key="1">
    <citation type="journal article" date="2020" name="Carbohydr. Polym.">
        <title>Characterization and optimization of production of bacterial cellulose from strain CGMCC 17276 based on whole-genome analysis.</title>
        <authorList>
            <person name="Lu T."/>
            <person name="Gao H."/>
            <person name="Liao B."/>
            <person name="Wu J."/>
            <person name="Zhang W."/>
            <person name="Huang J."/>
            <person name="Liu M."/>
            <person name="Huang J."/>
            <person name="Chang Z."/>
            <person name="Jin M."/>
            <person name="Yi Z."/>
            <person name="Jiang D."/>
        </authorList>
    </citation>
    <scope>NUCLEOTIDE SEQUENCE [LARGE SCALE GENOMIC DNA]</scope>
    <source>
        <strain evidence="2 3">CGMCC 17276</strain>
        <plasmid evidence="3">pa</plasmid>
    </source>
</reference>
<keyword evidence="2" id="KW-0614">Plasmid</keyword>
<sequence length="217" mass="23387">MRRFDHGRGRRELGCRYTLARLLADRAAPLGLAVINAGISAAQLLRDGMGANALARLDREVLAQPGARALVFKLGTNDIGFPGTPFMRDVSLPSFETMVQTYKMITARAHAAGIHVTASTIAPFAGALPDTPFAGHYHTPPKETLRRRLNTWIRNAEIFDAVADFAAVLAERDAPERMAPQFDSGDHLHPNDKGNRAMANAFSFTGLTGHGNGPSAT</sequence>
<dbReference type="InterPro" id="IPR036514">
    <property type="entry name" value="SGNH_hydro_sf"/>
</dbReference>
<dbReference type="GO" id="GO:0016788">
    <property type="term" value="F:hydrolase activity, acting on ester bonds"/>
    <property type="evidence" value="ECO:0007669"/>
    <property type="project" value="UniProtKB-ARBA"/>
</dbReference>
<name>A0A857FSP6_KOMXY</name>
<dbReference type="PANTHER" id="PTHR43784:SF2">
    <property type="entry name" value="GDSL-LIKE LIPASE_ACYLHYDROLASE, PUTATIVE (AFU_ORTHOLOGUE AFUA_2G00820)-RELATED"/>
    <property type="match status" value="1"/>
</dbReference>
<dbReference type="AlphaFoldDB" id="A0A857FSP6"/>
<organism evidence="2 3">
    <name type="scientific">Komagataeibacter xylinus</name>
    <name type="common">Gluconacetobacter xylinus</name>
    <dbReference type="NCBI Taxonomy" id="28448"/>
    <lineage>
        <taxon>Bacteria</taxon>
        <taxon>Pseudomonadati</taxon>
        <taxon>Pseudomonadota</taxon>
        <taxon>Alphaproteobacteria</taxon>
        <taxon>Acetobacterales</taxon>
        <taxon>Acetobacteraceae</taxon>
        <taxon>Komagataeibacter</taxon>
    </lineage>
</organism>
<feature type="domain" description="SGNH hydrolase-type esterase" evidence="1">
    <location>
        <begin position="19"/>
        <end position="197"/>
    </location>
</feature>
<dbReference type="InterPro" id="IPR013830">
    <property type="entry name" value="SGNH_hydro"/>
</dbReference>
<dbReference type="Pfam" id="PF13472">
    <property type="entry name" value="Lipase_GDSL_2"/>
    <property type="match status" value="1"/>
</dbReference>
<dbReference type="InterPro" id="IPR053140">
    <property type="entry name" value="GDSL_Rv0518-like"/>
</dbReference>
<accession>A0A857FSP6</accession>
<evidence type="ECO:0000313" key="2">
    <source>
        <dbReference type="EMBL" id="QHC37431.1"/>
    </source>
</evidence>
<gene>
    <name evidence="2" type="ORF">FMA36_17815</name>
</gene>
<proteinExistence type="predicted"/>
<geneLocation type="plasmid" evidence="3">
    <name>pa</name>
</geneLocation>